<sequence>MSGKEPRIFVGGLSRETSERHLHDAFTRFGKVVDAQIMQERETGRPRGFGFVTFSDRRAMEDAIREMHNQVLDGRTISVNKAVPKVASDDRGYGGYDGGRGGGGGYSDSGRGGYRGSSGGDGPGGSDCFKCGHPGHWARDCPSGGGGGGGKLSSRSRFDGDGGVGREDRYSDRYGDRDRVDSRDRYGSSGRDRYGSARSGGGSDRYGGAPDRYPHNGYGKERSYDRDGGGPRGGGGGSRSDRYGGGGPARYEGGGSYRERPGPYDRPSRGGRQSSLDGHY</sequence>
<feature type="domain" description="RRM" evidence="4">
    <location>
        <begin position="6"/>
        <end position="84"/>
    </location>
</feature>
<dbReference type="PROSITE" id="PS50102">
    <property type="entry name" value="RRM"/>
    <property type="match status" value="1"/>
</dbReference>
<dbReference type="GO" id="GO:0005634">
    <property type="term" value="C:nucleus"/>
    <property type="evidence" value="ECO:0007669"/>
    <property type="project" value="TreeGrafter"/>
</dbReference>
<dbReference type="Gene3D" id="4.10.60.10">
    <property type="entry name" value="Zinc finger, CCHC-type"/>
    <property type="match status" value="1"/>
</dbReference>
<comment type="caution">
    <text evidence="6">The sequence shown here is derived from an EMBL/GenBank/DDBJ whole genome shotgun (WGS) entry which is preliminary data.</text>
</comment>
<dbReference type="Pfam" id="PF00098">
    <property type="entry name" value="zf-CCHC"/>
    <property type="match status" value="1"/>
</dbReference>
<reference evidence="6" key="2">
    <citation type="submission" date="2023-04" db="EMBL/GenBank/DDBJ databases">
        <authorList>
            <person name="Bruccoleri R.E."/>
            <person name="Oakeley E.J."/>
            <person name="Faust A.-M."/>
            <person name="Dessus-Babus S."/>
            <person name="Altorfer M."/>
            <person name="Burckhardt D."/>
            <person name="Oertli M."/>
            <person name="Naumann U."/>
            <person name="Petersen F."/>
            <person name="Wong J."/>
        </authorList>
    </citation>
    <scope>NUCLEOTIDE SEQUENCE</scope>
    <source>
        <strain evidence="6">GSM-AAB239-AS_SAM_17_03QT</strain>
        <tissue evidence="6">Leaf</tissue>
    </source>
</reference>
<feature type="domain" description="CCHC-type" evidence="5">
    <location>
        <begin position="128"/>
        <end position="143"/>
    </location>
</feature>
<dbReference type="InterPro" id="IPR012677">
    <property type="entry name" value="Nucleotide-bd_a/b_plait_sf"/>
</dbReference>
<dbReference type="EMBL" id="JANAVB010008800">
    <property type="protein sequence ID" value="KAJ6841108.1"/>
    <property type="molecule type" value="Genomic_DNA"/>
</dbReference>
<gene>
    <name evidence="6" type="ORF">M6B38_199420</name>
    <name evidence="7" type="ORF">M6B38_307350</name>
</gene>
<dbReference type="InterPro" id="IPR000504">
    <property type="entry name" value="RRM_dom"/>
</dbReference>
<feature type="compositionally biased region" description="Basic and acidic residues" evidence="3">
    <location>
        <begin position="212"/>
        <end position="229"/>
    </location>
</feature>
<dbReference type="InterPro" id="IPR036875">
    <property type="entry name" value="Znf_CCHC_sf"/>
</dbReference>
<dbReference type="InterPro" id="IPR001878">
    <property type="entry name" value="Znf_CCHC"/>
</dbReference>
<feature type="compositionally biased region" description="Polar residues" evidence="3">
    <location>
        <begin position="271"/>
        <end position="280"/>
    </location>
</feature>
<keyword evidence="1" id="KW-0862">Zinc</keyword>
<evidence type="ECO:0000313" key="6">
    <source>
        <dbReference type="EMBL" id="KAJ6801026.1"/>
    </source>
</evidence>
<evidence type="ECO:0000259" key="5">
    <source>
        <dbReference type="PROSITE" id="PS50158"/>
    </source>
</evidence>
<accession>A0AAX6EAC6</accession>
<dbReference type="InterPro" id="IPR035979">
    <property type="entry name" value="RBD_domain_sf"/>
</dbReference>
<dbReference type="Pfam" id="PF00076">
    <property type="entry name" value="RRM_1"/>
    <property type="match status" value="1"/>
</dbReference>
<dbReference type="PROSITE" id="PS50158">
    <property type="entry name" value="ZF_CCHC"/>
    <property type="match status" value="1"/>
</dbReference>
<proteinExistence type="predicted"/>
<keyword evidence="1" id="KW-0479">Metal-binding</keyword>
<feature type="compositionally biased region" description="Basic and acidic residues" evidence="3">
    <location>
        <begin position="257"/>
        <end position="268"/>
    </location>
</feature>
<dbReference type="GO" id="GO:0008270">
    <property type="term" value="F:zinc ion binding"/>
    <property type="evidence" value="ECO:0007669"/>
    <property type="project" value="UniProtKB-KW"/>
</dbReference>
<dbReference type="EMBL" id="JANAVB010038419">
    <property type="protein sequence ID" value="KAJ6801026.1"/>
    <property type="molecule type" value="Genomic_DNA"/>
</dbReference>
<dbReference type="SMART" id="SM00343">
    <property type="entry name" value="ZnF_C2HC"/>
    <property type="match status" value="1"/>
</dbReference>
<evidence type="ECO:0000256" key="3">
    <source>
        <dbReference type="SAM" id="MobiDB-lite"/>
    </source>
</evidence>
<dbReference type="AlphaFoldDB" id="A0AAX6EAC6"/>
<evidence type="ECO:0000259" key="4">
    <source>
        <dbReference type="PROSITE" id="PS50102"/>
    </source>
</evidence>
<keyword evidence="8" id="KW-1185">Reference proteome</keyword>
<evidence type="ECO:0000256" key="2">
    <source>
        <dbReference type="PROSITE-ProRule" id="PRU00176"/>
    </source>
</evidence>
<feature type="compositionally biased region" description="Gly residues" evidence="3">
    <location>
        <begin position="230"/>
        <end position="256"/>
    </location>
</feature>
<keyword evidence="2" id="KW-0694">RNA-binding</keyword>
<feature type="compositionally biased region" description="Basic and acidic residues" evidence="3">
    <location>
        <begin position="156"/>
        <end position="195"/>
    </location>
</feature>
<evidence type="ECO:0000313" key="7">
    <source>
        <dbReference type="EMBL" id="KAJ6841108.1"/>
    </source>
</evidence>
<dbReference type="SUPFAM" id="SSF57756">
    <property type="entry name" value="Retrovirus zinc finger-like domains"/>
    <property type="match status" value="1"/>
</dbReference>
<dbReference type="GO" id="GO:0003729">
    <property type="term" value="F:mRNA binding"/>
    <property type="evidence" value="ECO:0007669"/>
    <property type="project" value="TreeGrafter"/>
</dbReference>
<name>A0AAX6EAC6_IRIPA</name>
<organism evidence="6 8">
    <name type="scientific">Iris pallida</name>
    <name type="common">Sweet iris</name>
    <dbReference type="NCBI Taxonomy" id="29817"/>
    <lineage>
        <taxon>Eukaryota</taxon>
        <taxon>Viridiplantae</taxon>
        <taxon>Streptophyta</taxon>
        <taxon>Embryophyta</taxon>
        <taxon>Tracheophyta</taxon>
        <taxon>Spermatophyta</taxon>
        <taxon>Magnoliopsida</taxon>
        <taxon>Liliopsida</taxon>
        <taxon>Asparagales</taxon>
        <taxon>Iridaceae</taxon>
        <taxon>Iridoideae</taxon>
        <taxon>Irideae</taxon>
        <taxon>Iris</taxon>
    </lineage>
</organism>
<keyword evidence="1" id="KW-0863">Zinc-finger</keyword>
<feature type="compositionally biased region" description="Gly residues" evidence="3">
    <location>
        <begin position="93"/>
        <end position="122"/>
    </location>
</feature>
<dbReference type="SUPFAM" id="SSF54928">
    <property type="entry name" value="RNA-binding domain, RBD"/>
    <property type="match status" value="1"/>
</dbReference>
<dbReference type="SMART" id="SM00360">
    <property type="entry name" value="RRM"/>
    <property type="match status" value="1"/>
</dbReference>
<dbReference type="Proteomes" id="UP001140949">
    <property type="component" value="Unassembled WGS sequence"/>
</dbReference>
<dbReference type="PANTHER" id="PTHR48031">
    <property type="entry name" value="SRA STEM-LOOP-INTERACTING RNA-BINDING PROTEIN, MITOCHONDRIAL"/>
    <property type="match status" value="1"/>
</dbReference>
<feature type="region of interest" description="Disordered" evidence="3">
    <location>
        <begin position="142"/>
        <end position="280"/>
    </location>
</feature>
<evidence type="ECO:0000313" key="8">
    <source>
        <dbReference type="Proteomes" id="UP001140949"/>
    </source>
</evidence>
<dbReference type="Gene3D" id="3.30.70.330">
    <property type="match status" value="1"/>
</dbReference>
<feature type="region of interest" description="Disordered" evidence="3">
    <location>
        <begin position="87"/>
        <end position="122"/>
    </location>
</feature>
<dbReference type="PANTHER" id="PTHR48031:SF2">
    <property type="entry name" value="RNA-BINDING PROTEIN 4"/>
    <property type="match status" value="1"/>
</dbReference>
<reference evidence="6" key="1">
    <citation type="journal article" date="2023" name="GigaByte">
        <title>Genome assembly of the bearded iris, Iris pallida Lam.</title>
        <authorList>
            <person name="Bruccoleri R.E."/>
            <person name="Oakeley E.J."/>
            <person name="Faust A.M.E."/>
            <person name="Altorfer M."/>
            <person name="Dessus-Babus S."/>
            <person name="Burckhardt D."/>
            <person name="Oertli M."/>
            <person name="Naumann U."/>
            <person name="Petersen F."/>
            <person name="Wong J."/>
        </authorList>
    </citation>
    <scope>NUCLEOTIDE SEQUENCE</scope>
    <source>
        <strain evidence="6">GSM-AAB239-AS_SAM_17_03QT</strain>
    </source>
</reference>
<evidence type="ECO:0000256" key="1">
    <source>
        <dbReference type="PROSITE-ProRule" id="PRU00047"/>
    </source>
</evidence>
<protein>
    <submittedName>
        <fullName evidence="6">Uncharacterized protein</fullName>
    </submittedName>
</protein>